<organism evidence="1 2">
    <name type="scientific">Segatella copri</name>
    <dbReference type="NCBI Taxonomy" id="165179"/>
    <lineage>
        <taxon>Bacteria</taxon>
        <taxon>Pseudomonadati</taxon>
        <taxon>Bacteroidota</taxon>
        <taxon>Bacteroidia</taxon>
        <taxon>Bacteroidales</taxon>
        <taxon>Prevotellaceae</taxon>
        <taxon>Segatella</taxon>
    </lineage>
</organism>
<evidence type="ECO:0008006" key="3">
    <source>
        <dbReference type="Google" id="ProtNLM"/>
    </source>
</evidence>
<evidence type="ECO:0000313" key="2">
    <source>
        <dbReference type="Proteomes" id="UP000421283"/>
    </source>
</evidence>
<gene>
    <name evidence="1" type="ORF">F7D31_11050</name>
</gene>
<proteinExistence type="predicted"/>
<reference evidence="2" key="1">
    <citation type="submission" date="2019-09" db="EMBL/GenBank/DDBJ databases">
        <title>Distinct polysaccharide growth profiles of human intestinal Prevotella copri isolates.</title>
        <authorList>
            <person name="Fehlner-Peach H."/>
            <person name="Magnabosco C."/>
            <person name="Raghavan V."/>
            <person name="Scher J.U."/>
            <person name="Tett A."/>
            <person name="Cox L.M."/>
            <person name="Gottsegen C."/>
            <person name="Watters A."/>
            <person name="Wiltshire- Gordon J.D."/>
            <person name="Segata N."/>
            <person name="Bonneau R."/>
            <person name="Littman D.R."/>
        </authorList>
    </citation>
    <scope>NUCLEOTIDE SEQUENCE [LARGE SCALE GENOMIC DNA]</scope>
    <source>
        <strain evidence="2">iAU3127</strain>
    </source>
</reference>
<name>A0AA90VPA1_9BACT</name>
<dbReference type="Proteomes" id="UP000421283">
    <property type="component" value="Unassembled WGS sequence"/>
</dbReference>
<dbReference type="RefSeq" id="WP_153139111.1">
    <property type="nucleotide sequence ID" value="NZ_VZAP01000133.1"/>
</dbReference>
<comment type="caution">
    <text evidence="1">The sequence shown here is derived from an EMBL/GenBank/DDBJ whole genome shotgun (WGS) entry which is preliminary data.</text>
</comment>
<sequence>MKIIESSIIGKKSPEACEDGMVVTDDFIAVIDGSTSKTPKHLNPDMKNGRYAMMLISEYIREELKADASVDDFCQGVTAYIYNKVYEKLGVEERLKEHPEERLTASAILYSRTRNEVWMVGDCQAIIAGKLYENGKPYEEKIARKRVELIEQGLSPAEARKQIEPLLIKAMLSGQNQTYTVIDGFPIYREGVKVVSVSDFCSVQNSVSSSDSCSVQDTVSCSDSVSASGTIPSSSSEIVLASDGYPFLKPTLAASEAALAEQIANDPQNIHSFIATKGIVEGNKSFDDRTYIRFVYCQ</sequence>
<accession>A0AA90VPA1</accession>
<dbReference type="AlphaFoldDB" id="A0AA90VPA1"/>
<evidence type="ECO:0000313" key="1">
    <source>
        <dbReference type="EMBL" id="MQO93184.1"/>
    </source>
</evidence>
<dbReference type="EMBL" id="VZAP01000133">
    <property type="protein sequence ID" value="MQO93184.1"/>
    <property type="molecule type" value="Genomic_DNA"/>
</dbReference>
<protein>
    <recommendedName>
        <fullName evidence="3">PPM-type phosphatase domain-containing protein</fullName>
    </recommendedName>
</protein>